<dbReference type="SUPFAM" id="SSF52540">
    <property type="entry name" value="P-loop containing nucleoside triphosphate hydrolases"/>
    <property type="match status" value="1"/>
</dbReference>
<reference evidence="9 10" key="1">
    <citation type="submission" date="2024-03" db="EMBL/GenBank/DDBJ databases">
        <title>Adaptation during the transition from Ophiocordyceps entomopathogen to insect associate is accompanied by gene loss and intensified selection.</title>
        <authorList>
            <person name="Ward C.M."/>
            <person name="Onetto C.A."/>
            <person name="Borneman A.R."/>
        </authorList>
    </citation>
    <scope>NUCLEOTIDE SEQUENCE [LARGE SCALE GENOMIC DNA]</scope>
    <source>
        <strain evidence="9">AWRI1</strain>
        <tissue evidence="9">Single Adult Female</tissue>
    </source>
</reference>
<evidence type="ECO:0000256" key="4">
    <source>
        <dbReference type="ARBA" id="ARBA00022692"/>
    </source>
</evidence>
<dbReference type="PANTHER" id="PTHR48041:SF113">
    <property type="entry name" value="ATP-BINDING CASSETTE SUB-FAMILY G MEMBER 5"/>
    <property type="match status" value="1"/>
</dbReference>
<proteinExistence type="inferred from homology"/>
<evidence type="ECO:0000313" key="9">
    <source>
        <dbReference type="EMBL" id="KAK7603741.1"/>
    </source>
</evidence>
<evidence type="ECO:0000256" key="3">
    <source>
        <dbReference type="ARBA" id="ARBA00022448"/>
    </source>
</evidence>
<evidence type="ECO:0000259" key="8">
    <source>
        <dbReference type="PROSITE" id="PS50893"/>
    </source>
</evidence>
<feature type="transmembrane region" description="Helical" evidence="7">
    <location>
        <begin position="396"/>
        <end position="419"/>
    </location>
</feature>
<dbReference type="InterPro" id="IPR013525">
    <property type="entry name" value="ABC2_TM"/>
</dbReference>
<dbReference type="FunFam" id="3.40.50.300:FF:001473">
    <property type="entry name" value="ATP-binding cassette transporter"/>
    <property type="match status" value="1"/>
</dbReference>
<organism evidence="9 10">
    <name type="scientific">Parthenolecanium corni</name>
    <dbReference type="NCBI Taxonomy" id="536013"/>
    <lineage>
        <taxon>Eukaryota</taxon>
        <taxon>Metazoa</taxon>
        <taxon>Ecdysozoa</taxon>
        <taxon>Arthropoda</taxon>
        <taxon>Hexapoda</taxon>
        <taxon>Insecta</taxon>
        <taxon>Pterygota</taxon>
        <taxon>Neoptera</taxon>
        <taxon>Paraneoptera</taxon>
        <taxon>Hemiptera</taxon>
        <taxon>Sternorrhyncha</taxon>
        <taxon>Coccoidea</taxon>
        <taxon>Coccidae</taxon>
        <taxon>Parthenolecanium</taxon>
    </lineage>
</organism>
<dbReference type="GO" id="GO:0140359">
    <property type="term" value="F:ABC-type transporter activity"/>
    <property type="evidence" value="ECO:0007669"/>
    <property type="project" value="InterPro"/>
</dbReference>
<dbReference type="EMBL" id="JBBCAQ010000006">
    <property type="protein sequence ID" value="KAK7603741.1"/>
    <property type="molecule type" value="Genomic_DNA"/>
</dbReference>
<accession>A0AAN9Y962</accession>
<dbReference type="Pfam" id="PF00005">
    <property type="entry name" value="ABC_tran"/>
    <property type="match status" value="1"/>
</dbReference>
<evidence type="ECO:0000256" key="2">
    <source>
        <dbReference type="ARBA" id="ARBA00005814"/>
    </source>
</evidence>
<name>A0AAN9Y962_9HEMI</name>
<sequence length="645" mass="73071">MVGPDYSLELCNIFHSGQIEPASCFQTLFGTIQTGLILKDVSLEVKAGEVLAVLGSKGSGKRALLEVISRRTHGPTRGQVLLDGSPMTISLFQRICGYVSHHTELIPTLSVEQTIHYAASLSIGPQMSSYLKKSRVKQVLADLALSQVARWNVSKLNTSEYRRVVIGTQLIKDPVLLLLDEPTIDLDPLTTYLIISMLSNHVKRRNRIVVLTMEKPRSDVFPFLDRVTYLCLGDVVYTGPTRLMLEYFKAIGFPCPQLENPLMYYLCLSTVDRRSREKFIESNTQIVALVEKFKMEGGPYRKSSAAASSHLLLGSPDHNSTMSHKIPYSSFTKPGTFKVGFTLYQRLFASTFCFNSSSLCHLFMRLFSTPLFFTLIWFFYRNMQNYQWTFYSRNGLLFICLMSTYVMSIVNTAYTFAMYRNYYYEESRQGLYSGPLFLITYWLFSIPFSILSTGGASYIIFQATGIRHLNEFFTFAAVLWGCYLLAEQQTIAFMMVIKSSFVTIVTNLYISVMVLVLGTGALRSFSSISEWLIYFSYVCQTRYASAFLNRQMFGDGRLYNLPQENGLSCSIAGFNSELFSCRYLDGGAYLVERYAQGTTDNSISEILDSHFNLIVTFVFPISAAVLNCLLYLIPLPAFIKAKFRD</sequence>
<evidence type="ECO:0000256" key="5">
    <source>
        <dbReference type="ARBA" id="ARBA00022989"/>
    </source>
</evidence>
<dbReference type="AlphaFoldDB" id="A0AAN9Y962"/>
<keyword evidence="3" id="KW-0813">Transport</keyword>
<feature type="transmembrane region" description="Helical" evidence="7">
    <location>
        <begin position="439"/>
        <end position="461"/>
    </location>
</feature>
<dbReference type="InterPro" id="IPR050352">
    <property type="entry name" value="ABCG_transporters"/>
</dbReference>
<evidence type="ECO:0000313" key="10">
    <source>
        <dbReference type="Proteomes" id="UP001367676"/>
    </source>
</evidence>
<feature type="transmembrane region" description="Helical" evidence="7">
    <location>
        <begin position="611"/>
        <end position="633"/>
    </location>
</feature>
<evidence type="ECO:0000256" key="7">
    <source>
        <dbReference type="SAM" id="Phobius"/>
    </source>
</evidence>
<comment type="caution">
    <text evidence="9">The sequence shown here is derived from an EMBL/GenBank/DDBJ whole genome shotgun (WGS) entry which is preliminary data.</text>
</comment>
<evidence type="ECO:0000256" key="1">
    <source>
        <dbReference type="ARBA" id="ARBA00004141"/>
    </source>
</evidence>
<gene>
    <name evidence="9" type="ORF">V9T40_003740</name>
</gene>
<dbReference type="GO" id="GO:0005524">
    <property type="term" value="F:ATP binding"/>
    <property type="evidence" value="ECO:0007669"/>
    <property type="project" value="InterPro"/>
</dbReference>
<dbReference type="Gene3D" id="3.40.50.300">
    <property type="entry name" value="P-loop containing nucleotide triphosphate hydrolases"/>
    <property type="match status" value="1"/>
</dbReference>
<dbReference type="PANTHER" id="PTHR48041">
    <property type="entry name" value="ABC TRANSPORTER G FAMILY MEMBER 28"/>
    <property type="match status" value="1"/>
</dbReference>
<dbReference type="Pfam" id="PF01061">
    <property type="entry name" value="ABC2_membrane"/>
    <property type="match status" value="1"/>
</dbReference>
<comment type="similarity">
    <text evidence="2">Belongs to the ABC transporter superfamily. ABCG family. Eye pigment precursor importer (TC 3.A.1.204) subfamily.</text>
</comment>
<keyword evidence="6 7" id="KW-0472">Membrane</keyword>
<evidence type="ECO:0000256" key="6">
    <source>
        <dbReference type="ARBA" id="ARBA00023136"/>
    </source>
</evidence>
<keyword evidence="5 7" id="KW-1133">Transmembrane helix</keyword>
<dbReference type="GO" id="GO:0043190">
    <property type="term" value="C:ATP-binding cassette (ABC) transporter complex"/>
    <property type="evidence" value="ECO:0007669"/>
    <property type="project" value="TreeGrafter"/>
</dbReference>
<feature type="transmembrane region" description="Helical" evidence="7">
    <location>
        <begin position="492"/>
        <end position="517"/>
    </location>
</feature>
<dbReference type="PROSITE" id="PS50893">
    <property type="entry name" value="ABC_TRANSPORTER_2"/>
    <property type="match status" value="1"/>
</dbReference>
<feature type="transmembrane region" description="Helical" evidence="7">
    <location>
        <begin position="362"/>
        <end position="380"/>
    </location>
</feature>
<feature type="domain" description="ABC transporter" evidence="8">
    <location>
        <begin position="8"/>
        <end position="257"/>
    </location>
</feature>
<comment type="subcellular location">
    <subcellularLocation>
        <location evidence="1">Membrane</location>
        <topology evidence="1">Multi-pass membrane protein</topology>
    </subcellularLocation>
</comment>
<dbReference type="InterPro" id="IPR027417">
    <property type="entry name" value="P-loop_NTPase"/>
</dbReference>
<dbReference type="GO" id="GO:0016887">
    <property type="term" value="F:ATP hydrolysis activity"/>
    <property type="evidence" value="ECO:0007669"/>
    <property type="project" value="InterPro"/>
</dbReference>
<dbReference type="InterPro" id="IPR003439">
    <property type="entry name" value="ABC_transporter-like_ATP-bd"/>
</dbReference>
<keyword evidence="10" id="KW-1185">Reference proteome</keyword>
<dbReference type="Proteomes" id="UP001367676">
    <property type="component" value="Unassembled WGS sequence"/>
</dbReference>
<protein>
    <recommendedName>
        <fullName evidence="8">ABC transporter domain-containing protein</fullName>
    </recommendedName>
</protein>
<keyword evidence="4 7" id="KW-0812">Transmembrane</keyword>